<gene>
    <name evidence="1" type="ORF">NYG90_06535</name>
</gene>
<proteinExistence type="predicted"/>
<keyword evidence="2" id="KW-1185">Reference proteome</keyword>
<sequence>MWVDSIMAELEEIVESCGCILYDVSVLRENEAQILRISIIKDGGVSLDDCELVSQSISPFLDVKDVIKDAYTLEVSSPGIERVLKNPRHFMLSCGEMVQIRLLDKQEIVGVLVKVSDSGVWLDVAKMDSRDLDGVSALDSNGFIPYAAIKRAKTIFEW</sequence>
<comment type="caution">
    <text evidence="1">The sequence shown here is derived from an EMBL/GenBank/DDBJ whole genome shotgun (WGS) entry which is preliminary data.</text>
</comment>
<dbReference type="EMBL" id="JANURN010000005">
    <property type="protein sequence ID" value="MDL0082325.1"/>
    <property type="molecule type" value="Genomic_DNA"/>
</dbReference>
<evidence type="ECO:0000313" key="2">
    <source>
        <dbReference type="Proteomes" id="UP001173802"/>
    </source>
</evidence>
<name>A0ACC6FT58_9HELI</name>
<organism evidence="1 2">
    <name type="scientific">Helicobacter zhangjianzhongii</name>
    <dbReference type="NCBI Taxonomy" id="2974574"/>
    <lineage>
        <taxon>Bacteria</taxon>
        <taxon>Pseudomonadati</taxon>
        <taxon>Campylobacterota</taxon>
        <taxon>Epsilonproteobacteria</taxon>
        <taxon>Campylobacterales</taxon>
        <taxon>Helicobacteraceae</taxon>
        <taxon>Helicobacter</taxon>
    </lineage>
</organism>
<protein>
    <submittedName>
        <fullName evidence="1">Ribosome maturation factor RimP</fullName>
    </submittedName>
</protein>
<evidence type="ECO:0000313" key="1">
    <source>
        <dbReference type="EMBL" id="MDL0082325.1"/>
    </source>
</evidence>
<dbReference type="Proteomes" id="UP001173802">
    <property type="component" value="Unassembled WGS sequence"/>
</dbReference>
<accession>A0ACC6FT58</accession>
<reference evidence="1 2" key="1">
    <citation type="journal article" date="2023" name="Microorganisms">
        <title>Isolation and Genomic Characteristics of Cat-Borne Campylobacter felis sp. nov. and Sheep-Borne Campylobacter ovis sp. nov.</title>
        <authorList>
            <person name="Wang H."/>
            <person name="Li Y."/>
            <person name="Gu Y."/>
            <person name="Zhou G."/>
            <person name="Chen X."/>
            <person name="Zhang X."/>
            <person name="Shao Z."/>
            <person name="Zhang J."/>
            <person name="Zhang M."/>
        </authorList>
    </citation>
    <scope>NUCLEOTIDE SEQUENCE [LARGE SCALE GENOMIC DNA]</scope>
    <source>
        <strain evidence="1 2">XJK30-2</strain>
    </source>
</reference>